<feature type="compositionally biased region" description="Basic residues" evidence="1">
    <location>
        <begin position="116"/>
        <end position="125"/>
    </location>
</feature>
<organism evidence="2 3">
    <name type="scientific">Rickenella mellea</name>
    <dbReference type="NCBI Taxonomy" id="50990"/>
    <lineage>
        <taxon>Eukaryota</taxon>
        <taxon>Fungi</taxon>
        <taxon>Dikarya</taxon>
        <taxon>Basidiomycota</taxon>
        <taxon>Agaricomycotina</taxon>
        <taxon>Agaricomycetes</taxon>
        <taxon>Hymenochaetales</taxon>
        <taxon>Rickenellaceae</taxon>
        <taxon>Rickenella</taxon>
    </lineage>
</organism>
<dbReference type="OrthoDB" id="3029761at2759"/>
<reference evidence="2 3" key="1">
    <citation type="submission" date="2018-06" db="EMBL/GenBank/DDBJ databases">
        <title>A transcriptomic atlas of mushroom development highlights an independent origin of complex multicellularity.</title>
        <authorList>
            <consortium name="DOE Joint Genome Institute"/>
            <person name="Krizsan K."/>
            <person name="Almasi E."/>
            <person name="Merenyi Z."/>
            <person name="Sahu N."/>
            <person name="Viragh M."/>
            <person name="Koszo T."/>
            <person name="Mondo S."/>
            <person name="Kiss B."/>
            <person name="Balint B."/>
            <person name="Kues U."/>
            <person name="Barry K."/>
            <person name="Hegedus J.C."/>
            <person name="Henrissat B."/>
            <person name="Johnson J."/>
            <person name="Lipzen A."/>
            <person name="Ohm R."/>
            <person name="Nagy I."/>
            <person name="Pangilinan J."/>
            <person name="Yan J."/>
            <person name="Xiong Y."/>
            <person name="Grigoriev I.V."/>
            <person name="Hibbett D.S."/>
            <person name="Nagy L.G."/>
        </authorList>
    </citation>
    <scope>NUCLEOTIDE SEQUENCE [LARGE SCALE GENOMIC DNA]</scope>
    <source>
        <strain evidence="2 3">SZMC22713</strain>
    </source>
</reference>
<feature type="region of interest" description="Disordered" evidence="1">
    <location>
        <begin position="108"/>
        <end position="140"/>
    </location>
</feature>
<accession>A0A4Y7QJ49</accession>
<dbReference type="AlphaFoldDB" id="A0A4Y7QJ49"/>
<name>A0A4Y7QJ49_9AGAM</name>
<dbReference type="EMBL" id="ML170159">
    <property type="protein sequence ID" value="TDL27278.1"/>
    <property type="molecule type" value="Genomic_DNA"/>
</dbReference>
<dbReference type="Proteomes" id="UP000294933">
    <property type="component" value="Unassembled WGS sequence"/>
</dbReference>
<evidence type="ECO:0000256" key="1">
    <source>
        <dbReference type="SAM" id="MobiDB-lite"/>
    </source>
</evidence>
<sequence>MPSVSDINAHPAQKLSRLRVSPGTISGVPELDCESSLRLLTAQLLDWGSFPVDSLSPLDSLSGTDVCNSPVQGTVHVTPDIPLHCPIPVRGNSPQFVQFDCLPDEDEDLSFPPYTRSRRSRKRRRERDGSDGMPSNQVYVAGLPTDGGIYDRLMGVGLITLPHGESPRAI</sequence>
<gene>
    <name evidence="2" type="ORF">BD410DRAFT_782367</name>
</gene>
<proteinExistence type="predicted"/>
<evidence type="ECO:0000313" key="2">
    <source>
        <dbReference type="EMBL" id="TDL27278.1"/>
    </source>
</evidence>
<keyword evidence="3" id="KW-1185">Reference proteome</keyword>
<protein>
    <submittedName>
        <fullName evidence="2">Uncharacterized protein</fullName>
    </submittedName>
</protein>
<dbReference type="VEuPathDB" id="FungiDB:BD410DRAFT_782367"/>
<evidence type="ECO:0000313" key="3">
    <source>
        <dbReference type="Proteomes" id="UP000294933"/>
    </source>
</evidence>